<dbReference type="EMBL" id="SGXA01000002">
    <property type="protein sequence ID" value="RZS72207.1"/>
    <property type="molecule type" value="Genomic_DNA"/>
</dbReference>
<comment type="caution">
    <text evidence="3">The sequence shown here is derived from an EMBL/GenBank/DDBJ whole genome shotgun (WGS) entry which is preliminary data.</text>
</comment>
<evidence type="ECO:0000313" key="3">
    <source>
        <dbReference type="EMBL" id="RZS72207.1"/>
    </source>
</evidence>
<accession>A0A4Q7MU82</accession>
<evidence type="ECO:0000313" key="4">
    <source>
        <dbReference type="Proteomes" id="UP000293874"/>
    </source>
</evidence>
<dbReference type="Pfam" id="PF13439">
    <property type="entry name" value="Glyco_transf_4"/>
    <property type="match status" value="1"/>
</dbReference>
<sequence length="379" mass="43635">MKRILFLSHDNFLHGASRSMIDIASRFQQQGCASVQVIIPGKGIIETVLEKEKIEYRSVWYPLMVHRKGTSVYKQIKKFLSAIKYLPRLRKQVQEFSPDLLYVNSVTNYWGLIVGKRLKIPTVLHIREFGELDHGYYFDLHGLLFHRFKKIPALIICNSQAVSDYFKKRFGVKSIVIPNAIYSRAQYDQHFQERARVRENHVDDQFTAIGIVGNIRVQKGQFDVVKAFHRILERYPKSKLYLIGDGDTTQIRKYIQENQLEKVIEITGFVTNVSDYYQQLDIVVMNSDFEAFGRTTIEAASYGIPVVGKNGGGTPEIITHLETGILYSGQIDELTDNLTKLIGDKGLRDRLGKKAWETAREKFSLETHIDAMRKVLIDQ</sequence>
<dbReference type="PANTHER" id="PTHR45947">
    <property type="entry name" value="SULFOQUINOVOSYL TRANSFERASE SQD2"/>
    <property type="match status" value="1"/>
</dbReference>
<reference evidence="3 4" key="1">
    <citation type="submission" date="2019-02" db="EMBL/GenBank/DDBJ databases">
        <title>Genomic Encyclopedia of Type Strains, Phase IV (KMG-IV): sequencing the most valuable type-strain genomes for metagenomic binning, comparative biology and taxonomic classification.</title>
        <authorList>
            <person name="Goeker M."/>
        </authorList>
    </citation>
    <scope>NUCLEOTIDE SEQUENCE [LARGE SCALE GENOMIC DNA]</scope>
    <source>
        <strain evidence="3 4">DSM 18116</strain>
    </source>
</reference>
<name>A0A4Q7MU82_9BACT</name>
<evidence type="ECO:0000259" key="2">
    <source>
        <dbReference type="Pfam" id="PF13439"/>
    </source>
</evidence>
<dbReference type="OrthoDB" id="9811239at2"/>
<dbReference type="PANTHER" id="PTHR45947:SF3">
    <property type="entry name" value="SULFOQUINOVOSYL TRANSFERASE SQD2"/>
    <property type="match status" value="1"/>
</dbReference>
<dbReference type="SUPFAM" id="SSF53756">
    <property type="entry name" value="UDP-Glycosyltransferase/glycogen phosphorylase"/>
    <property type="match status" value="1"/>
</dbReference>
<dbReference type="Pfam" id="PF00534">
    <property type="entry name" value="Glycos_transf_1"/>
    <property type="match status" value="1"/>
</dbReference>
<protein>
    <submittedName>
        <fullName evidence="3">Glycosyltransferase involved in cell wall biosynthesis</fullName>
    </submittedName>
</protein>
<proteinExistence type="predicted"/>
<dbReference type="AlphaFoldDB" id="A0A4Q7MU82"/>
<organism evidence="3 4">
    <name type="scientific">Pseudobacter ginsenosidimutans</name>
    <dbReference type="NCBI Taxonomy" id="661488"/>
    <lineage>
        <taxon>Bacteria</taxon>
        <taxon>Pseudomonadati</taxon>
        <taxon>Bacteroidota</taxon>
        <taxon>Chitinophagia</taxon>
        <taxon>Chitinophagales</taxon>
        <taxon>Chitinophagaceae</taxon>
        <taxon>Pseudobacter</taxon>
    </lineage>
</organism>
<feature type="domain" description="Glycosyl transferase family 1" evidence="1">
    <location>
        <begin position="202"/>
        <end position="355"/>
    </location>
</feature>
<dbReference type="GO" id="GO:0016757">
    <property type="term" value="F:glycosyltransferase activity"/>
    <property type="evidence" value="ECO:0007669"/>
    <property type="project" value="InterPro"/>
</dbReference>
<evidence type="ECO:0000259" key="1">
    <source>
        <dbReference type="Pfam" id="PF00534"/>
    </source>
</evidence>
<dbReference type="InterPro" id="IPR050194">
    <property type="entry name" value="Glycosyltransferase_grp1"/>
</dbReference>
<dbReference type="CDD" id="cd03801">
    <property type="entry name" value="GT4_PimA-like"/>
    <property type="match status" value="1"/>
</dbReference>
<dbReference type="Gene3D" id="3.40.50.2000">
    <property type="entry name" value="Glycogen Phosphorylase B"/>
    <property type="match status" value="2"/>
</dbReference>
<dbReference type="RefSeq" id="WP_130542646.1">
    <property type="nucleotide sequence ID" value="NZ_CP042431.1"/>
</dbReference>
<keyword evidence="4" id="KW-1185">Reference proteome</keyword>
<feature type="domain" description="Glycosyltransferase subfamily 4-like N-terminal" evidence="2">
    <location>
        <begin position="15"/>
        <end position="181"/>
    </location>
</feature>
<dbReference type="InterPro" id="IPR028098">
    <property type="entry name" value="Glyco_trans_4-like_N"/>
</dbReference>
<gene>
    <name evidence="3" type="ORF">EV199_4123</name>
</gene>
<dbReference type="Proteomes" id="UP000293874">
    <property type="component" value="Unassembled WGS sequence"/>
</dbReference>
<keyword evidence="3" id="KW-0808">Transferase</keyword>
<dbReference type="InterPro" id="IPR001296">
    <property type="entry name" value="Glyco_trans_1"/>
</dbReference>